<dbReference type="PANTHER" id="PTHR11352:SF0">
    <property type="entry name" value="PROLIFERATING CELL NUCLEAR ANTIGEN"/>
    <property type="match status" value="1"/>
</dbReference>
<dbReference type="SMR" id="V7BUZ1"/>
<dbReference type="InterPro" id="IPR022648">
    <property type="entry name" value="Pr_cel_nuc_antig_N"/>
</dbReference>
<dbReference type="InterPro" id="IPR000730">
    <property type="entry name" value="Pr_cel_nuc_antig"/>
</dbReference>
<evidence type="ECO:0000256" key="3">
    <source>
        <dbReference type="RuleBase" id="RU000641"/>
    </source>
</evidence>
<keyword evidence="8" id="KW-1185">Reference proteome</keyword>
<dbReference type="InterPro" id="IPR022649">
    <property type="entry name" value="Pr_cel_nuc_antig_C"/>
</dbReference>
<dbReference type="AlphaFoldDB" id="V7BUZ1"/>
<evidence type="ECO:0000313" key="7">
    <source>
        <dbReference type="EMBL" id="ESW20848.1"/>
    </source>
</evidence>
<dbReference type="GO" id="GO:0006298">
    <property type="term" value="P:mismatch repair"/>
    <property type="evidence" value="ECO:0007669"/>
    <property type="project" value="TreeGrafter"/>
</dbReference>
<dbReference type="Gene3D" id="3.70.10.10">
    <property type="match status" value="1"/>
</dbReference>
<dbReference type="STRING" id="3885.V7BUZ1"/>
<keyword evidence="2 4" id="KW-0238">DNA-binding</keyword>
<protein>
    <recommendedName>
        <fullName evidence="3">DNA sliding clamp PCNA</fullName>
    </recommendedName>
</protein>
<keyword evidence="4" id="KW-0235">DNA replication</keyword>
<accession>V7BUZ1</accession>
<feature type="domain" description="Proliferating cell nuclear antigen PCNA N-terminal" evidence="5">
    <location>
        <begin position="1"/>
        <end position="121"/>
    </location>
</feature>
<dbReference type="Gramene" id="ESW20848">
    <property type="protein sequence ID" value="ESW20848"/>
    <property type="gene ID" value="PHAVU_005G019800g"/>
</dbReference>
<feature type="domain" description="Proliferating cell nuclear antigen PCNA C-terminal" evidence="6">
    <location>
        <begin position="128"/>
        <end position="246"/>
    </location>
</feature>
<comment type="function">
    <text evidence="3">This protein is an auxiliary protein of DNA polymerase delta and is involved in the control of eukaryotic DNA replication by increasing the polymerase's processivity during elongation of the leading strand.</text>
</comment>
<dbReference type="PANTHER" id="PTHR11352">
    <property type="entry name" value="PROLIFERATING CELL NUCLEAR ANTIGEN"/>
    <property type="match status" value="1"/>
</dbReference>
<dbReference type="SUPFAM" id="SSF55979">
    <property type="entry name" value="DNA clamp"/>
    <property type="match status" value="2"/>
</dbReference>
<evidence type="ECO:0000259" key="5">
    <source>
        <dbReference type="Pfam" id="PF00705"/>
    </source>
</evidence>
<dbReference type="GO" id="GO:0030337">
    <property type="term" value="F:DNA polymerase processivity factor activity"/>
    <property type="evidence" value="ECO:0007669"/>
    <property type="project" value="InterPro"/>
</dbReference>
<evidence type="ECO:0000256" key="4">
    <source>
        <dbReference type="RuleBase" id="RU003671"/>
    </source>
</evidence>
<dbReference type="EMBL" id="CM002292">
    <property type="protein sequence ID" value="ESW20848.1"/>
    <property type="molecule type" value="Genomic_DNA"/>
</dbReference>
<keyword evidence="3" id="KW-0539">Nucleus</keyword>
<dbReference type="InterPro" id="IPR046938">
    <property type="entry name" value="DNA_clamp_sf"/>
</dbReference>
<gene>
    <name evidence="7" type="ORF">PHAVU_005G019800g</name>
</gene>
<dbReference type="eggNOG" id="KOG1636">
    <property type="taxonomic scope" value="Eukaryota"/>
</dbReference>
<dbReference type="GO" id="GO:0019985">
    <property type="term" value="P:translesion synthesis"/>
    <property type="evidence" value="ECO:0007669"/>
    <property type="project" value="TreeGrafter"/>
</dbReference>
<organism evidence="7 8">
    <name type="scientific">Phaseolus vulgaris</name>
    <name type="common">Kidney bean</name>
    <name type="synonym">French bean</name>
    <dbReference type="NCBI Taxonomy" id="3885"/>
    <lineage>
        <taxon>Eukaryota</taxon>
        <taxon>Viridiplantae</taxon>
        <taxon>Streptophyta</taxon>
        <taxon>Embryophyta</taxon>
        <taxon>Tracheophyta</taxon>
        <taxon>Spermatophyta</taxon>
        <taxon>Magnoliopsida</taxon>
        <taxon>eudicotyledons</taxon>
        <taxon>Gunneridae</taxon>
        <taxon>Pentapetalae</taxon>
        <taxon>rosids</taxon>
        <taxon>fabids</taxon>
        <taxon>Fabales</taxon>
        <taxon>Fabaceae</taxon>
        <taxon>Papilionoideae</taxon>
        <taxon>50 kb inversion clade</taxon>
        <taxon>NPAAA clade</taxon>
        <taxon>indigoferoid/millettioid clade</taxon>
        <taxon>Phaseoleae</taxon>
        <taxon>Phaseolus</taxon>
    </lineage>
</organism>
<dbReference type="NCBIfam" id="TIGR00590">
    <property type="entry name" value="pcna"/>
    <property type="match status" value="1"/>
</dbReference>
<dbReference type="GO" id="GO:0043626">
    <property type="term" value="C:PCNA complex"/>
    <property type="evidence" value="ECO:0007669"/>
    <property type="project" value="TreeGrafter"/>
</dbReference>
<dbReference type="GO" id="GO:0006275">
    <property type="term" value="P:regulation of DNA replication"/>
    <property type="evidence" value="ECO:0007669"/>
    <property type="project" value="InterPro"/>
</dbReference>
<dbReference type="GO" id="GO:0003677">
    <property type="term" value="F:DNA binding"/>
    <property type="evidence" value="ECO:0007669"/>
    <property type="project" value="UniProtKB-KW"/>
</dbReference>
<evidence type="ECO:0000313" key="8">
    <source>
        <dbReference type="Proteomes" id="UP000000226"/>
    </source>
</evidence>
<comment type="similarity">
    <text evidence="1 4">Belongs to the PCNA family.</text>
</comment>
<dbReference type="CDD" id="cd00577">
    <property type="entry name" value="PCNA"/>
    <property type="match status" value="1"/>
</dbReference>
<dbReference type="Pfam" id="PF02747">
    <property type="entry name" value="PCNA_C"/>
    <property type="match status" value="1"/>
</dbReference>
<name>V7BUZ1_PHAVU</name>
<comment type="subcellular location">
    <subcellularLocation>
        <location evidence="3">Nucleus</location>
    </subcellularLocation>
</comment>
<sequence length="270" mass="30569">MLELRLLKGSLMKKVVECMKELVNEANFDCSSTGISVQTRDSTGSVIVALLLRSDGFKHYRCDHNISIGINLKNMAEMMKCVGNDDIMTTKVDDGGDTVNFMFESPDKIYDFEIKMVDIDSQQYWMSEETEYDATVKMASSEFARVCRDLNSGTGTFVISVSNEAVKFSIEGEDFGCINIVCMPEEASVIDMKEPISLRFALGYMQSFTNAAPLSNTVSICLSKNLPCLVQYKITEIGYLRFYVYPRNTMLERIKRKKENIGFNPYWMLG</sequence>
<dbReference type="OrthoDB" id="534348at2759"/>
<dbReference type="Proteomes" id="UP000000226">
    <property type="component" value="Chromosome 5"/>
</dbReference>
<dbReference type="Pfam" id="PF00705">
    <property type="entry name" value="PCNA_N"/>
    <property type="match status" value="1"/>
</dbReference>
<dbReference type="GO" id="GO:0006272">
    <property type="term" value="P:leading strand elongation"/>
    <property type="evidence" value="ECO:0007669"/>
    <property type="project" value="TreeGrafter"/>
</dbReference>
<dbReference type="PRINTS" id="PR00339">
    <property type="entry name" value="PCNACYCLIN"/>
</dbReference>
<proteinExistence type="inferred from homology"/>
<evidence type="ECO:0000256" key="2">
    <source>
        <dbReference type="ARBA" id="ARBA00023125"/>
    </source>
</evidence>
<evidence type="ECO:0000256" key="1">
    <source>
        <dbReference type="ARBA" id="ARBA00010462"/>
    </source>
</evidence>
<evidence type="ECO:0000259" key="6">
    <source>
        <dbReference type="Pfam" id="PF02747"/>
    </source>
</evidence>
<reference evidence="8" key="1">
    <citation type="journal article" date="2014" name="Nat. Genet.">
        <title>A reference genome for common bean and genome-wide analysis of dual domestications.</title>
        <authorList>
            <person name="Schmutz J."/>
            <person name="McClean P.E."/>
            <person name="Mamidi S."/>
            <person name="Wu G.A."/>
            <person name="Cannon S.B."/>
            <person name="Grimwood J."/>
            <person name="Jenkins J."/>
            <person name="Shu S."/>
            <person name="Song Q."/>
            <person name="Chavarro C."/>
            <person name="Torres-Torres M."/>
            <person name="Geffroy V."/>
            <person name="Moghaddam S.M."/>
            <person name="Gao D."/>
            <person name="Abernathy B."/>
            <person name="Barry K."/>
            <person name="Blair M."/>
            <person name="Brick M.A."/>
            <person name="Chovatia M."/>
            <person name="Gepts P."/>
            <person name="Goodstein D.M."/>
            <person name="Gonzales M."/>
            <person name="Hellsten U."/>
            <person name="Hyten D.L."/>
            <person name="Jia G."/>
            <person name="Kelly J.D."/>
            <person name="Kudrna D."/>
            <person name="Lee R."/>
            <person name="Richard M.M."/>
            <person name="Miklas P.N."/>
            <person name="Osorno J.M."/>
            <person name="Rodrigues J."/>
            <person name="Thareau V."/>
            <person name="Urrea C.A."/>
            <person name="Wang M."/>
            <person name="Yu Y."/>
            <person name="Zhang M."/>
            <person name="Wing R.A."/>
            <person name="Cregan P.B."/>
            <person name="Rokhsar D.S."/>
            <person name="Jackson S.A."/>
        </authorList>
    </citation>
    <scope>NUCLEOTIDE SEQUENCE [LARGE SCALE GENOMIC DNA]</scope>
    <source>
        <strain evidence="8">cv. G19833</strain>
    </source>
</reference>